<dbReference type="InterPro" id="IPR028053">
    <property type="entry name" value="Membr_insert_YidC_N"/>
</dbReference>
<dbReference type="InterPro" id="IPR028055">
    <property type="entry name" value="YidC/Oxa/ALB_C"/>
</dbReference>
<keyword evidence="5 13" id="KW-1003">Cell membrane</keyword>
<evidence type="ECO:0000256" key="10">
    <source>
        <dbReference type="ARBA" id="ARBA00023186"/>
    </source>
</evidence>
<keyword evidence="10 13" id="KW-0143">Chaperone</keyword>
<feature type="domain" description="Membrane insertase YidC N-terminal" evidence="16">
    <location>
        <begin position="82"/>
        <end position="349"/>
    </location>
</feature>
<keyword evidence="8 13" id="KW-1133">Transmembrane helix</keyword>
<feature type="region of interest" description="Disordered" evidence="14">
    <location>
        <begin position="545"/>
        <end position="580"/>
    </location>
</feature>
<feature type="region of interest" description="Disordered" evidence="14">
    <location>
        <begin position="44"/>
        <end position="72"/>
    </location>
</feature>
<dbReference type="KEGG" id="nneo:PQG83_15530"/>
<accession>A0AA96JZH8</accession>
<dbReference type="InterPro" id="IPR038221">
    <property type="entry name" value="YidC_periplasmic_sf"/>
</dbReference>
<keyword evidence="4 13" id="KW-0813">Transport</keyword>
<evidence type="ECO:0000256" key="3">
    <source>
        <dbReference type="ARBA" id="ARBA00015325"/>
    </source>
</evidence>
<evidence type="ECO:0000256" key="8">
    <source>
        <dbReference type="ARBA" id="ARBA00022989"/>
    </source>
</evidence>
<dbReference type="Proteomes" id="UP001302494">
    <property type="component" value="Chromosome"/>
</dbReference>
<dbReference type="PANTHER" id="PTHR12428:SF65">
    <property type="entry name" value="CYTOCHROME C OXIDASE ASSEMBLY PROTEIN COX18, MITOCHONDRIAL"/>
    <property type="match status" value="1"/>
</dbReference>
<evidence type="ECO:0000256" key="14">
    <source>
        <dbReference type="SAM" id="MobiDB-lite"/>
    </source>
</evidence>
<evidence type="ECO:0000256" key="12">
    <source>
        <dbReference type="ARBA" id="ARBA00033342"/>
    </source>
</evidence>
<dbReference type="PRINTS" id="PR00701">
    <property type="entry name" value="60KDINNERMP"/>
</dbReference>
<dbReference type="RefSeq" id="WP_312742904.1">
    <property type="nucleotide sequence ID" value="NZ_CP116968.1"/>
</dbReference>
<gene>
    <name evidence="13 17" type="primary">yidC</name>
    <name evidence="17" type="ORF">PQG83_15530</name>
</gene>
<comment type="subunit">
    <text evidence="13">Interacts with the Sec translocase complex via SecD. Specifically interacts with transmembrane segments of nascent integral membrane proteins during membrane integration.</text>
</comment>
<comment type="subcellular location">
    <subcellularLocation>
        <location evidence="1">Cell inner membrane</location>
        <topology evidence="1">Multi-pass membrane protein</topology>
    </subcellularLocation>
    <subcellularLocation>
        <location evidence="13">Cell membrane</location>
        <topology evidence="13">Multi-pass membrane protein</topology>
    </subcellularLocation>
</comment>
<evidence type="ECO:0000256" key="2">
    <source>
        <dbReference type="ARBA" id="ARBA00010527"/>
    </source>
</evidence>
<keyword evidence="18" id="KW-1185">Reference proteome</keyword>
<feature type="transmembrane region" description="Helical" evidence="13">
    <location>
        <begin position="362"/>
        <end position="382"/>
    </location>
</feature>
<evidence type="ECO:0000256" key="5">
    <source>
        <dbReference type="ARBA" id="ARBA00022475"/>
    </source>
</evidence>
<feature type="transmembrane region" description="Helical" evidence="13">
    <location>
        <begin position="502"/>
        <end position="525"/>
    </location>
</feature>
<evidence type="ECO:0000259" key="16">
    <source>
        <dbReference type="Pfam" id="PF14849"/>
    </source>
</evidence>
<keyword evidence="7 13" id="KW-0653">Protein transport</keyword>
<comment type="similarity">
    <text evidence="2 13">Belongs to the OXA1/ALB3/YidC family. Type 1 subfamily.</text>
</comment>
<reference evidence="17 18" key="1">
    <citation type="submission" date="2023-01" db="EMBL/GenBank/DDBJ databases">
        <title>Cultivation and genomic characterization of new, ubiquitous marine nitrite-oxidizing bacteria from the Nitrospirales.</title>
        <authorList>
            <person name="Mueller A.J."/>
            <person name="Daebeler A."/>
            <person name="Herbold C.W."/>
            <person name="Kirkegaard R.H."/>
            <person name="Daims H."/>
        </authorList>
    </citation>
    <scope>NUCLEOTIDE SEQUENCE [LARGE SCALE GENOMIC DNA]</scope>
    <source>
        <strain evidence="17 18">DK</strain>
    </source>
</reference>
<dbReference type="EMBL" id="CP116968">
    <property type="protein sequence ID" value="WNM61156.1"/>
    <property type="molecule type" value="Genomic_DNA"/>
</dbReference>
<evidence type="ECO:0000313" key="18">
    <source>
        <dbReference type="Proteomes" id="UP001302494"/>
    </source>
</evidence>
<evidence type="ECO:0000313" key="17">
    <source>
        <dbReference type="EMBL" id="WNM61156.1"/>
    </source>
</evidence>
<dbReference type="GO" id="GO:0005886">
    <property type="term" value="C:plasma membrane"/>
    <property type="evidence" value="ECO:0007669"/>
    <property type="project" value="UniProtKB-SubCell"/>
</dbReference>
<dbReference type="CDD" id="cd19961">
    <property type="entry name" value="EcYidC-like_peri"/>
    <property type="match status" value="1"/>
</dbReference>
<feature type="domain" description="Membrane insertase YidC/Oxa/ALB C-terminal" evidence="15">
    <location>
        <begin position="362"/>
        <end position="539"/>
    </location>
</feature>
<sequence>MEKRVVLFLVLSLGIIFGYDLLLKELGYSPFSTSPIIDQEVTTTLPQKGADAETTTSSSLSEPSSISSSIPSAEPLLTEEIVVVETPLFRADISGQGGVITSWELKKYLTQTEANVPVQLVYPNGQFPEPLTVQVKGNEEETRGLRQGNFQIQKDFNELDESHPTGKVLLTHSSSESDLWLQKELTFHYDSYVVDIIIRTRGISNDIDVLLGTNFGVVEWGQGFIGLLGSAWMVGNEMEKLSPDADAPILRRDGPVRWLALQDKYFMSVFIPENANGLYSKLETEMVVSAGMSLPGGSGEQVHKTKLYAGPKKYDVLKSFEIGLEDTIDFGWFIYGSWSIVKAVAKPLFSVLRFIYDYTHNYGVAIILLTVGIKLLFVPLQYKSYKSMQGMQTIQPKVLALQEKFKDNKEKLNQELMKLYKEHKVNPVGGCLPMVLQMPVFVALFNILYMTIDLRQAPFMLWVTDLSAQDPYYVLPVLMGISMVVQQKIMPTTMDPTQAKMMMILPVGLTFLFITFPAGLVLYWVTNNVLTVTQQFVTDRYILKKPRGGSTDQSPKGSEPALETGKKKRSSSPSGSSSKS</sequence>
<evidence type="ECO:0000256" key="7">
    <source>
        <dbReference type="ARBA" id="ARBA00022927"/>
    </source>
</evidence>
<evidence type="ECO:0000259" key="15">
    <source>
        <dbReference type="Pfam" id="PF02096"/>
    </source>
</evidence>
<evidence type="ECO:0000256" key="6">
    <source>
        <dbReference type="ARBA" id="ARBA00022692"/>
    </source>
</evidence>
<comment type="caution">
    <text evidence="13">Lacks conserved residue(s) required for the propagation of feature annotation.</text>
</comment>
<dbReference type="InterPro" id="IPR001708">
    <property type="entry name" value="YidC/ALB3/OXA1/COX18"/>
</dbReference>
<dbReference type="Gene3D" id="2.70.98.90">
    <property type="match status" value="1"/>
</dbReference>
<dbReference type="Pfam" id="PF02096">
    <property type="entry name" value="60KD_IMP"/>
    <property type="match status" value="1"/>
</dbReference>
<comment type="function">
    <text evidence="13">Required for the insertion and/or proper folding and/or complex formation of integral membrane proteins into the membrane. Involved in integration of membrane proteins that insert both dependently and independently of the Sec translocase complex, as well as at least some lipoproteins. Aids folding of multispanning membrane proteins.</text>
</comment>
<feature type="transmembrane region" description="Helical" evidence="13">
    <location>
        <begin position="427"/>
        <end position="452"/>
    </location>
</feature>
<evidence type="ECO:0000256" key="9">
    <source>
        <dbReference type="ARBA" id="ARBA00023136"/>
    </source>
</evidence>
<evidence type="ECO:0000256" key="11">
    <source>
        <dbReference type="ARBA" id="ARBA00033245"/>
    </source>
</evidence>
<dbReference type="CDD" id="cd20070">
    <property type="entry name" value="5TM_YidC_Alb3"/>
    <property type="match status" value="1"/>
</dbReference>
<evidence type="ECO:0000256" key="1">
    <source>
        <dbReference type="ARBA" id="ARBA00004429"/>
    </source>
</evidence>
<name>A0AA96JZH8_9BACT</name>
<dbReference type="GO" id="GO:0015031">
    <property type="term" value="P:protein transport"/>
    <property type="evidence" value="ECO:0007669"/>
    <property type="project" value="UniProtKB-KW"/>
</dbReference>
<dbReference type="AlphaFoldDB" id="A0AA96JZH8"/>
<keyword evidence="9 13" id="KW-0472">Membrane</keyword>
<dbReference type="NCBIfam" id="TIGR03592">
    <property type="entry name" value="yidC_oxa1_cterm"/>
    <property type="match status" value="1"/>
</dbReference>
<protein>
    <recommendedName>
        <fullName evidence="3 13">Membrane protein insertase YidC</fullName>
    </recommendedName>
    <alternativeName>
        <fullName evidence="12 13">Foldase YidC</fullName>
    </alternativeName>
    <alternativeName>
        <fullName evidence="11 13">Membrane integrase YidC</fullName>
    </alternativeName>
    <alternativeName>
        <fullName evidence="13">Membrane protein YidC</fullName>
    </alternativeName>
</protein>
<dbReference type="Pfam" id="PF14849">
    <property type="entry name" value="YidC_periplas"/>
    <property type="match status" value="1"/>
</dbReference>
<feature type="compositionally biased region" description="Low complexity" evidence="14">
    <location>
        <begin position="571"/>
        <end position="580"/>
    </location>
</feature>
<dbReference type="PANTHER" id="PTHR12428">
    <property type="entry name" value="OXA1"/>
    <property type="match status" value="1"/>
</dbReference>
<keyword evidence="6 13" id="KW-0812">Transmembrane</keyword>
<proteinExistence type="inferred from homology"/>
<dbReference type="GO" id="GO:0032977">
    <property type="term" value="F:membrane insertase activity"/>
    <property type="evidence" value="ECO:0007669"/>
    <property type="project" value="InterPro"/>
</dbReference>
<dbReference type="HAMAP" id="MF_01810">
    <property type="entry name" value="YidC_type1"/>
    <property type="match status" value="1"/>
</dbReference>
<evidence type="ECO:0000256" key="4">
    <source>
        <dbReference type="ARBA" id="ARBA00022448"/>
    </source>
</evidence>
<dbReference type="InterPro" id="IPR019998">
    <property type="entry name" value="Membr_insert_YidC"/>
</dbReference>
<dbReference type="InterPro" id="IPR047196">
    <property type="entry name" value="YidC_ALB_C"/>
</dbReference>
<dbReference type="PRINTS" id="PR01900">
    <property type="entry name" value="YIDCPROTEIN"/>
</dbReference>
<organism evidence="17 18">
    <name type="scientific">Candidatus Nitrospira neomarina</name>
    <dbReference type="NCBI Taxonomy" id="3020899"/>
    <lineage>
        <taxon>Bacteria</taxon>
        <taxon>Pseudomonadati</taxon>
        <taxon>Nitrospirota</taxon>
        <taxon>Nitrospiria</taxon>
        <taxon>Nitrospirales</taxon>
        <taxon>Nitrospiraceae</taxon>
        <taxon>Nitrospira</taxon>
    </lineage>
</organism>
<evidence type="ECO:0000256" key="13">
    <source>
        <dbReference type="HAMAP-Rule" id="MF_01810"/>
    </source>
</evidence>
<dbReference type="GO" id="GO:0051205">
    <property type="term" value="P:protein insertion into membrane"/>
    <property type="evidence" value="ECO:0007669"/>
    <property type="project" value="TreeGrafter"/>
</dbReference>
<dbReference type="NCBIfam" id="TIGR03593">
    <property type="entry name" value="yidC_nterm"/>
    <property type="match status" value="1"/>
</dbReference>
<feature type="compositionally biased region" description="Low complexity" evidence="14">
    <location>
        <begin position="52"/>
        <end position="72"/>
    </location>
</feature>